<dbReference type="PANTHER" id="PTHR31111:SF58">
    <property type="entry name" value="F-BOX DOMAIN-CONTAINING PROTEIN"/>
    <property type="match status" value="1"/>
</dbReference>
<dbReference type="InterPro" id="IPR001810">
    <property type="entry name" value="F-box_dom"/>
</dbReference>
<dbReference type="InterPro" id="IPR017451">
    <property type="entry name" value="F-box-assoc_interact_dom"/>
</dbReference>
<dbReference type="EMBL" id="JAEFBK010000010">
    <property type="protein sequence ID" value="KAG7558976.1"/>
    <property type="molecule type" value="Genomic_DNA"/>
</dbReference>
<keyword evidence="4" id="KW-1185">Reference proteome</keyword>
<proteinExistence type="predicted"/>
<dbReference type="InterPro" id="IPR013187">
    <property type="entry name" value="F-box-assoc_dom_typ3"/>
</dbReference>
<reference evidence="3 4" key="1">
    <citation type="submission" date="2020-12" db="EMBL/GenBank/DDBJ databases">
        <title>Concerted genomic and epigenomic changes stabilize Arabidopsis allopolyploids.</title>
        <authorList>
            <person name="Chen Z."/>
        </authorList>
    </citation>
    <scope>NUCLEOTIDE SEQUENCE [LARGE SCALE GENOMIC DNA]</scope>
    <source>
        <strain evidence="3">Allo738</strain>
        <tissue evidence="3">Leaf</tissue>
    </source>
</reference>
<dbReference type="PANTHER" id="PTHR31111">
    <property type="entry name" value="BNAA05G37150D PROTEIN-RELATED"/>
    <property type="match status" value="1"/>
</dbReference>
<evidence type="ECO:0000313" key="3">
    <source>
        <dbReference type="EMBL" id="KAG7558976.1"/>
    </source>
</evidence>
<evidence type="ECO:0000313" key="4">
    <source>
        <dbReference type="Proteomes" id="UP000694240"/>
    </source>
</evidence>
<accession>A0A8T1ZI61</accession>
<evidence type="ECO:0000259" key="2">
    <source>
        <dbReference type="PROSITE" id="PS50181"/>
    </source>
</evidence>
<dbReference type="Pfam" id="PF08268">
    <property type="entry name" value="FBA_3"/>
    <property type="match status" value="1"/>
</dbReference>
<organism evidence="3 4">
    <name type="scientific">Arabidopsis thaliana x Arabidopsis arenosa</name>
    <dbReference type="NCBI Taxonomy" id="1240361"/>
    <lineage>
        <taxon>Eukaryota</taxon>
        <taxon>Viridiplantae</taxon>
        <taxon>Streptophyta</taxon>
        <taxon>Embryophyta</taxon>
        <taxon>Tracheophyta</taxon>
        <taxon>Spermatophyta</taxon>
        <taxon>Magnoliopsida</taxon>
        <taxon>eudicotyledons</taxon>
        <taxon>Gunneridae</taxon>
        <taxon>Pentapetalae</taxon>
        <taxon>rosids</taxon>
        <taxon>malvids</taxon>
        <taxon>Brassicales</taxon>
        <taxon>Brassicaceae</taxon>
        <taxon>Camelineae</taxon>
        <taxon>Arabidopsis</taxon>
    </lineage>
</organism>
<feature type="domain" description="F-box" evidence="2">
    <location>
        <begin position="22"/>
        <end position="69"/>
    </location>
</feature>
<dbReference type="AlphaFoldDB" id="A0A8T1ZI61"/>
<gene>
    <name evidence="3" type="ORF">ISN45_Aa05g005870</name>
</gene>
<dbReference type="PROSITE" id="PS50181">
    <property type="entry name" value="FBOX"/>
    <property type="match status" value="1"/>
</dbReference>
<feature type="region of interest" description="Disordered" evidence="1">
    <location>
        <begin position="1"/>
        <end position="24"/>
    </location>
</feature>
<evidence type="ECO:0000256" key="1">
    <source>
        <dbReference type="SAM" id="MobiDB-lite"/>
    </source>
</evidence>
<dbReference type="NCBIfam" id="TIGR01640">
    <property type="entry name" value="F_box_assoc_1"/>
    <property type="match status" value="1"/>
</dbReference>
<dbReference type="Pfam" id="PF00646">
    <property type="entry name" value="F-box"/>
    <property type="match status" value="1"/>
</dbReference>
<protein>
    <submittedName>
        <fullName evidence="3">F-box domain</fullName>
    </submittedName>
</protein>
<dbReference type="Proteomes" id="UP000694240">
    <property type="component" value="Chromosome 10"/>
</dbReference>
<name>A0A8T1ZI61_9BRAS</name>
<dbReference type="CDD" id="cd22157">
    <property type="entry name" value="F-box_AtFBW1-like"/>
    <property type="match status" value="1"/>
</dbReference>
<comment type="caution">
    <text evidence="3">The sequence shown here is derived from an EMBL/GenBank/DDBJ whole genome shotgun (WGS) entry which is preliminary data.</text>
</comment>
<feature type="compositionally biased region" description="Basic and acidic residues" evidence="1">
    <location>
        <begin position="1"/>
        <end position="11"/>
    </location>
</feature>
<dbReference type="SMART" id="SM00256">
    <property type="entry name" value="FBOX"/>
    <property type="match status" value="1"/>
</dbReference>
<sequence length="385" mass="44498">MKRGREEKNSHETSPSPTRLRHGGVINIPPDVTVEILKKLPTKSLLRFQCVSKLWSSIISSRRDLIDSIVTRSSNEPPRDAHIISLVSSNCFPNRICKSFIAFSSTTCPGNTDKELVLVPGRYHQSVRGLVCCWSHFPNVVAIYNPTTRQSFDLPELKYMHNYMCDFFFGYDPIKNQYKVIFLPRGTWDGSCQVFTLGDPTAKQWRNIQHDIRPHQTLLGVVCINGTIYYREGTRNPPFLVDIKLMSFDVRLEKFDHVEAPKVLMHLHRDSTLINYKEKLGLISCERAVEIWVMETQGWSKFFLCEMEDFHSWSIAGTTRGGEIVLVKSVYWSYDKLRVYYYDLKGNSMRYVELENCYTENGNRKGYASTIWTGPDHVENTMGLH</sequence>